<sequence length="136" mass="13907">MHLILFIFVLFFSKCNGCFPTEGGGAPEIPLCATCGDLPVLPAPTSDMIRDNPGGTVTVGMTGVCKSYAIFCPESDTATNAVVIGANGAANALSAFGPGEKTATVVCNDQGEIEGRTVPAGDSIIVTDVYCSRNNA</sequence>
<protein>
    <submittedName>
        <fullName evidence="2">Uncharacterized protein</fullName>
    </submittedName>
</protein>
<dbReference type="Proteomes" id="UP000887579">
    <property type="component" value="Unplaced"/>
</dbReference>
<evidence type="ECO:0000313" key="1">
    <source>
        <dbReference type="Proteomes" id="UP000887579"/>
    </source>
</evidence>
<accession>A0AC34GNE6</accession>
<organism evidence="1 2">
    <name type="scientific">Panagrolaimus sp. ES5</name>
    <dbReference type="NCBI Taxonomy" id="591445"/>
    <lineage>
        <taxon>Eukaryota</taxon>
        <taxon>Metazoa</taxon>
        <taxon>Ecdysozoa</taxon>
        <taxon>Nematoda</taxon>
        <taxon>Chromadorea</taxon>
        <taxon>Rhabditida</taxon>
        <taxon>Tylenchina</taxon>
        <taxon>Panagrolaimomorpha</taxon>
        <taxon>Panagrolaimoidea</taxon>
        <taxon>Panagrolaimidae</taxon>
        <taxon>Panagrolaimus</taxon>
    </lineage>
</organism>
<reference evidence="2" key="1">
    <citation type="submission" date="2022-11" db="UniProtKB">
        <authorList>
            <consortium name="WormBaseParasite"/>
        </authorList>
    </citation>
    <scope>IDENTIFICATION</scope>
</reference>
<proteinExistence type="predicted"/>
<name>A0AC34GNE6_9BILA</name>
<evidence type="ECO:0000313" key="2">
    <source>
        <dbReference type="WBParaSite" id="ES5_v2.g348.t1"/>
    </source>
</evidence>
<dbReference type="WBParaSite" id="ES5_v2.g348.t1">
    <property type="protein sequence ID" value="ES5_v2.g348.t1"/>
    <property type="gene ID" value="ES5_v2.g348"/>
</dbReference>